<dbReference type="InterPro" id="IPR011006">
    <property type="entry name" value="CheY-like_superfamily"/>
</dbReference>
<feature type="domain" description="Response regulatory" evidence="3">
    <location>
        <begin position="8"/>
        <end position="125"/>
    </location>
</feature>
<keyword evidence="5" id="KW-1185">Reference proteome</keyword>
<gene>
    <name evidence="4" type="ORF">C7Y72_11060</name>
</gene>
<dbReference type="CDD" id="cd17535">
    <property type="entry name" value="REC_NarL-like"/>
    <property type="match status" value="1"/>
</dbReference>
<proteinExistence type="predicted"/>
<dbReference type="Pfam" id="PF00072">
    <property type="entry name" value="Response_reg"/>
    <property type="match status" value="1"/>
</dbReference>
<dbReference type="PANTHER" id="PTHR44591">
    <property type="entry name" value="STRESS RESPONSE REGULATOR PROTEIN 1"/>
    <property type="match status" value="1"/>
</dbReference>
<organism evidence="4 5">
    <name type="scientific">Paraconexibacter algicola</name>
    <dbReference type="NCBI Taxonomy" id="2133960"/>
    <lineage>
        <taxon>Bacteria</taxon>
        <taxon>Bacillati</taxon>
        <taxon>Actinomycetota</taxon>
        <taxon>Thermoleophilia</taxon>
        <taxon>Solirubrobacterales</taxon>
        <taxon>Paraconexibacteraceae</taxon>
        <taxon>Paraconexibacter</taxon>
    </lineage>
</organism>
<dbReference type="OrthoDB" id="9808843at2"/>
<dbReference type="Gene3D" id="3.40.50.2300">
    <property type="match status" value="1"/>
</dbReference>
<dbReference type="InterPro" id="IPR050595">
    <property type="entry name" value="Bact_response_regulator"/>
</dbReference>
<evidence type="ECO:0000256" key="1">
    <source>
        <dbReference type="ARBA" id="ARBA00022553"/>
    </source>
</evidence>
<evidence type="ECO:0000313" key="5">
    <source>
        <dbReference type="Proteomes" id="UP000240739"/>
    </source>
</evidence>
<dbReference type="PANTHER" id="PTHR44591:SF3">
    <property type="entry name" value="RESPONSE REGULATORY DOMAIN-CONTAINING PROTEIN"/>
    <property type="match status" value="1"/>
</dbReference>
<feature type="modified residue" description="4-aspartylphosphate" evidence="2">
    <location>
        <position position="59"/>
    </location>
</feature>
<dbReference type="InterPro" id="IPR001789">
    <property type="entry name" value="Sig_transdc_resp-reg_receiver"/>
</dbReference>
<dbReference type="InterPro" id="IPR058245">
    <property type="entry name" value="NreC/VraR/RcsB-like_REC"/>
</dbReference>
<name>A0A2T4ULJ3_9ACTN</name>
<sequence>MRPGRPYTVVLVDDSTPYRRGIARAIDAHDELVLVGECDGGEAGLAAIEALRPDVVVLDVRMPDVDGLTICRRLRDEPGTRTRAVVISAGMDDVVRGLALAAGAAATLSKTATRREICSAAVRVARAG</sequence>
<dbReference type="EMBL" id="PYYB01000001">
    <property type="protein sequence ID" value="PTL60142.1"/>
    <property type="molecule type" value="Genomic_DNA"/>
</dbReference>
<dbReference type="PROSITE" id="PS50110">
    <property type="entry name" value="RESPONSE_REGULATORY"/>
    <property type="match status" value="1"/>
</dbReference>
<dbReference type="RefSeq" id="WP_107568787.1">
    <property type="nucleotide sequence ID" value="NZ_PYYB01000001.1"/>
</dbReference>
<evidence type="ECO:0000259" key="3">
    <source>
        <dbReference type="PROSITE" id="PS50110"/>
    </source>
</evidence>
<dbReference type="GO" id="GO:0000160">
    <property type="term" value="P:phosphorelay signal transduction system"/>
    <property type="evidence" value="ECO:0007669"/>
    <property type="project" value="InterPro"/>
</dbReference>
<dbReference type="SMART" id="SM00448">
    <property type="entry name" value="REC"/>
    <property type="match status" value="1"/>
</dbReference>
<keyword evidence="1 2" id="KW-0597">Phosphoprotein</keyword>
<evidence type="ECO:0000256" key="2">
    <source>
        <dbReference type="PROSITE-ProRule" id="PRU00169"/>
    </source>
</evidence>
<comment type="caution">
    <text evidence="4">The sequence shown here is derived from an EMBL/GenBank/DDBJ whole genome shotgun (WGS) entry which is preliminary data.</text>
</comment>
<accession>A0A2T4ULJ3</accession>
<dbReference type="SUPFAM" id="SSF52172">
    <property type="entry name" value="CheY-like"/>
    <property type="match status" value="1"/>
</dbReference>
<dbReference type="Proteomes" id="UP000240739">
    <property type="component" value="Unassembled WGS sequence"/>
</dbReference>
<dbReference type="AlphaFoldDB" id="A0A2T4ULJ3"/>
<reference evidence="4 5" key="1">
    <citation type="submission" date="2018-03" db="EMBL/GenBank/DDBJ databases">
        <title>Aquarubrobacter algicola gen. nov., sp. nov., a novel actinobacterium isolated from shallow eutrophic lake during the end of cyanobacterial harmful algal blooms.</title>
        <authorList>
            <person name="Chun S.J."/>
        </authorList>
    </citation>
    <scope>NUCLEOTIDE SEQUENCE [LARGE SCALE GENOMIC DNA]</scope>
    <source>
        <strain evidence="4 5">Seoho-28</strain>
    </source>
</reference>
<evidence type="ECO:0000313" key="4">
    <source>
        <dbReference type="EMBL" id="PTL60142.1"/>
    </source>
</evidence>
<protein>
    <recommendedName>
        <fullName evidence="3">Response regulatory domain-containing protein</fullName>
    </recommendedName>
</protein>